<dbReference type="Gene3D" id="3.50.50.60">
    <property type="entry name" value="FAD/NAD(P)-binding domain"/>
    <property type="match status" value="1"/>
</dbReference>
<dbReference type="PANTHER" id="PTHR13847">
    <property type="entry name" value="SARCOSINE DEHYDROGENASE-RELATED"/>
    <property type="match status" value="1"/>
</dbReference>
<protein>
    <recommendedName>
        <fullName evidence="2">FAD dependent oxidoreductase domain-containing protein</fullName>
    </recommendedName>
</protein>
<name>A0A840RBP0_9NEIS</name>
<dbReference type="Pfam" id="PF01266">
    <property type="entry name" value="DAO"/>
    <property type="match status" value="1"/>
</dbReference>
<dbReference type="InterPro" id="IPR036188">
    <property type="entry name" value="FAD/NAD-bd_sf"/>
</dbReference>
<evidence type="ECO:0000256" key="1">
    <source>
        <dbReference type="ARBA" id="ARBA00023002"/>
    </source>
</evidence>
<comment type="caution">
    <text evidence="3">The sequence shown here is derived from an EMBL/GenBank/DDBJ whole genome shotgun (WGS) entry which is preliminary data.</text>
</comment>
<dbReference type="EMBL" id="JACHHN010000001">
    <property type="protein sequence ID" value="MBB5189711.1"/>
    <property type="molecule type" value="Genomic_DNA"/>
</dbReference>
<proteinExistence type="predicted"/>
<dbReference type="GO" id="GO:0016491">
    <property type="term" value="F:oxidoreductase activity"/>
    <property type="evidence" value="ECO:0007669"/>
    <property type="project" value="UniProtKB-KW"/>
</dbReference>
<accession>A0A840RBP0</accession>
<dbReference type="GO" id="GO:0005737">
    <property type="term" value="C:cytoplasm"/>
    <property type="evidence" value="ECO:0007669"/>
    <property type="project" value="TreeGrafter"/>
</dbReference>
<dbReference type="SUPFAM" id="SSF51905">
    <property type="entry name" value="FAD/NAD(P)-binding domain"/>
    <property type="match status" value="1"/>
</dbReference>
<evidence type="ECO:0000259" key="2">
    <source>
        <dbReference type="Pfam" id="PF01266"/>
    </source>
</evidence>
<dbReference type="PANTHER" id="PTHR13847:SF281">
    <property type="entry name" value="FAD DEPENDENT OXIDOREDUCTASE DOMAIN-CONTAINING PROTEIN"/>
    <property type="match status" value="1"/>
</dbReference>
<evidence type="ECO:0000313" key="3">
    <source>
        <dbReference type="EMBL" id="MBB5189711.1"/>
    </source>
</evidence>
<feature type="domain" description="FAD dependent oxidoreductase" evidence="2">
    <location>
        <begin position="34"/>
        <end position="384"/>
    </location>
</feature>
<dbReference type="RefSeq" id="WP_184097040.1">
    <property type="nucleotide sequence ID" value="NZ_JACHHN010000001.1"/>
</dbReference>
<dbReference type="Proteomes" id="UP000543030">
    <property type="component" value="Unassembled WGS sequence"/>
</dbReference>
<dbReference type="Gene3D" id="3.30.9.10">
    <property type="entry name" value="D-Amino Acid Oxidase, subunit A, domain 2"/>
    <property type="match status" value="1"/>
</dbReference>
<sequence>MNLRETAMVQHSWYEASVQREPDDPPMQGSIEADVCVIGAGYSGLSAALELRQRGFSVVVLEAERVGWGASGRNGGQVLVGFAKDEPVVRQLGAADARRAWDISVDGVHLLHQRVAQYDIPCDLVKGYLHVATSTRKADDLDDWAASLQKDFGYHAIRAIPRAEVPGWISSPRYVGAAHDALSGHVHPLKYCLGLARAARAAGVQIHAHSRVKRIERGANPVVHTDQGQVRCRFVVAAGNAWLGDLLPKVTARIMPVRSFIVATEPLPESLVAHLIRHRCAVCDTNFMIDYFRFSADNRMLFGGRISNGKADPQALIPQMQHRLGEVFEPLARARIEYAWGGFVDVSMNRAPDFGRVDENFYYLQGFSGHGVALTGIAGQMVADAIAGQASRFDLFSRLKHFPYPGGAAMHGTWLRLGVWYHQLREMV</sequence>
<organism evidence="3 4">
    <name type="scientific">Silvimonas terrae</name>
    <dbReference type="NCBI Taxonomy" id="300266"/>
    <lineage>
        <taxon>Bacteria</taxon>
        <taxon>Pseudomonadati</taxon>
        <taxon>Pseudomonadota</taxon>
        <taxon>Betaproteobacteria</taxon>
        <taxon>Neisseriales</taxon>
        <taxon>Chitinibacteraceae</taxon>
        <taxon>Silvimonas</taxon>
    </lineage>
</organism>
<dbReference type="InterPro" id="IPR006076">
    <property type="entry name" value="FAD-dep_OxRdtase"/>
</dbReference>
<evidence type="ECO:0000313" key="4">
    <source>
        <dbReference type="Proteomes" id="UP000543030"/>
    </source>
</evidence>
<dbReference type="AlphaFoldDB" id="A0A840RBP0"/>
<reference evidence="3 4" key="1">
    <citation type="submission" date="2020-08" db="EMBL/GenBank/DDBJ databases">
        <title>Genomic Encyclopedia of Type Strains, Phase IV (KMG-IV): sequencing the most valuable type-strain genomes for metagenomic binning, comparative biology and taxonomic classification.</title>
        <authorList>
            <person name="Goeker M."/>
        </authorList>
    </citation>
    <scope>NUCLEOTIDE SEQUENCE [LARGE SCALE GENOMIC DNA]</scope>
    <source>
        <strain evidence="3 4">DSM 18233</strain>
    </source>
</reference>
<keyword evidence="1" id="KW-0560">Oxidoreductase</keyword>
<gene>
    <name evidence="3" type="ORF">HNQ50_000421</name>
</gene>
<keyword evidence="4" id="KW-1185">Reference proteome</keyword>